<comment type="caution">
    <text evidence="1">The sequence shown here is derived from an EMBL/GenBank/DDBJ whole genome shotgun (WGS) entry which is preliminary data.</text>
</comment>
<dbReference type="Proteomes" id="UP001055879">
    <property type="component" value="Linkage Group LG13"/>
</dbReference>
<organism evidence="1 2">
    <name type="scientific">Arctium lappa</name>
    <name type="common">Greater burdock</name>
    <name type="synonym">Lappa major</name>
    <dbReference type="NCBI Taxonomy" id="4217"/>
    <lineage>
        <taxon>Eukaryota</taxon>
        <taxon>Viridiplantae</taxon>
        <taxon>Streptophyta</taxon>
        <taxon>Embryophyta</taxon>
        <taxon>Tracheophyta</taxon>
        <taxon>Spermatophyta</taxon>
        <taxon>Magnoliopsida</taxon>
        <taxon>eudicotyledons</taxon>
        <taxon>Gunneridae</taxon>
        <taxon>Pentapetalae</taxon>
        <taxon>asterids</taxon>
        <taxon>campanulids</taxon>
        <taxon>Asterales</taxon>
        <taxon>Asteraceae</taxon>
        <taxon>Carduoideae</taxon>
        <taxon>Cardueae</taxon>
        <taxon>Arctiinae</taxon>
        <taxon>Arctium</taxon>
    </lineage>
</organism>
<proteinExistence type="predicted"/>
<accession>A0ACB8Y991</accession>
<dbReference type="EMBL" id="CM042059">
    <property type="protein sequence ID" value="KAI3681875.1"/>
    <property type="molecule type" value="Genomic_DNA"/>
</dbReference>
<reference evidence="2" key="1">
    <citation type="journal article" date="2022" name="Mol. Ecol. Resour.">
        <title>The genomes of chicory, endive, great burdock and yacon provide insights into Asteraceae palaeo-polyploidization history and plant inulin production.</title>
        <authorList>
            <person name="Fan W."/>
            <person name="Wang S."/>
            <person name="Wang H."/>
            <person name="Wang A."/>
            <person name="Jiang F."/>
            <person name="Liu H."/>
            <person name="Zhao H."/>
            <person name="Xu D."/>
            <person name="Zhang Y."/>
        </authorList>
    </citation>
    <scope>NUCLEOTIDE SEQUENCE [LARGE SCALE GENOMIC DNA]</scope>
    <source>
        <strain evidence="2">cv. Niubang</strain>
    </source>
</reference>
<reference evidence="1 2" key="2">
    <citation type="journal article" date="2022" name="Mol. Ecol. Resour.">
        <title>The genomes of chicory, endive, great burdock and yacon provide insights into Asteraceae paleo-polyploidization history and plant inulin production.</title>
        <authorList>
            <person name="Fan W."/>
            <person name="Wang S."/>
            <person name="Wang H."/>
            <person name="Wang A."/>
            <person name="Jiang F."/>
            <person name="Liu H."/>
            <person name="Zhao H."/>
            <person name="Xu D."/>
            <person name="Zhang Y."/>
        </authorList>
    </citation>
    <scope>NUCLEOTIDE SEQUENCE [LARGE SCALE GENOMIC DNA]</scope>
    <source>
        <strain evidence="2">cv. Niubang</strain>
    </source>
</reference>
<name>A0ACB8Y991_ARCLA</name>
<gene>
    <name evidence="1" type="ORF">L6452_36680</name>
</gene>
<evidence type="ECO:0000313" key="1">
    <source>
        <dbReference type="EMBL" id="KAI3681875.1"/>
    </source>
</evidence>
<keyword evidence="2" id="KW-1185">Reference proteome</keyword>
<sequence length="446" mass="50661">MSHELISQQISKLDLPHKMLCRVVDSSLKVDSETDEVFAIIKLHPFQEVVVETANDNHPPSEEARPSFRSFTKILTISDTTTYSGLSVPKKIAENCLPALDLLQPQPNQELMAKDLHGHTWHFTHVYRGNNRRHIITAGWRTFVASKRLVAGDALIFVRHSNNELGIGIRRFRQQIPSSSSILSRESTRRGVLASASHALYTNKEFVVNYNPRYVGVIVEESDISEEWPGSTWRSIKVQWHAPSERTTIQLPVRVSRWQLDPIVDARSDVSELEAESSSSRRHKRLRINDHGPMHRANANWGDSLNPSHDIPSSSTTGLVDEGKECENPQVLRLFGVDIQLVSPCSSGRIMVQMQGNTLVQTVDVSSYGGYEELKNELGKIFKIEGEIHGHEKWEVVYEDGEGDLMLFGDKAWWEFCKIVKKILIRASDYEVKKMIDLGFKLYLLQ</sequence>
<evidence type="ECO:0000313" key="2">
    <source>
        <dbReference type="Proteomes" id="UP001055879"/>
    </source>
</evidence>
<protein>
    <submittedName>
        <fullName evidence="1">Uncharacterized protein</fullName>
    </submittedName>
</protein>